<feature type="chain" id="PRO_5032608548" evidence="1">
    <location>
        <begin position="36"/>
        <end position="411"/>
    </location>
</feature>
<reference evidence="4 5" key="1">
    <citation type="journal article" date="2020" name="Arch. Microbiol.">
        <title>The genome sequence of the giant phototrophic gammaproteobacterium Thiospirillum jenense gives insight into its physiological properties and phylogenetic relationships.</title>
        <authorList>
            <person name="Imhoff J.F."/>
            <person name="Meyer T.E."/>
            <person name="Kyndt J.A."/>
        </authorList>
    </citation>
    <scope>NUCLEOTIDE SEQUENCE [LARGE SCALE GENOMIC DNA]</scope>
    <source>
        <strain evidence="4 5">DSM 216</strain>
    </source>
</reference>
<dbReference type="EMBL" id="JABVCQ010000025">
    <property type="protein sequence ID" value="MBB1126776.1"/>
    <property type="molecule type" value="Genomic_DNA"/>
</dbReference>
<dbReference type="InterPro" id="IPR002477">
    <property type="entry name" value="Peptidoglycan-bd-like"/>
</dbReference>
<evidence type="ECO:0000259" key="3">
    <source>
        <dbReference type="Pfam" id="PF13406"/>
    </source>
</evidence>
<dbReference type="PANTHER" id="PTHR30163:SF8">
    <property type="entry name" value="LYTIC MUREIN TRANSGLYCOSYLASE"/>
    <property type="match status" value="1"/>
</dbReference>
<dbReference type="InterPro" id="IPR023346">
    <property type="entry name" value="Lysozyme-like_dom_sf"/>
</dbReference>
<dbReference type="Proteomes" id="UP000548632">
    <property type="component" value="Unassembled WGS sequence"/>
</dbReference>
<dbReference type="Pfam" id="PF01471">
    <property type="entry name" value="PG_binding_1"/>
    <property type="match status" value="1"/>
</dbReference>
<comment type="caution">
    <text evidence="4">The sequence shown here is derived from an EMBL/GenBank/DDBJ whole genome shotgun (WGS) entry which is preliminary data.</text>
</comment>
<name>A0A839HI39_9GAMM</name>
<dbReference type="Gene3D" id="1.10.530.10">
    <property type="match status" value="1"/>
</dbReference>
<dbReference type="InterPro" id="IPR036365">
    <property type="entry name" value="PGBD-like_sf"/>
</dbReference>
<accession>A0A839HI39</accession>
<dbReference type="SUPFAM" id="SSF47090">
    <property type="entry name" value="PGBD-like"/>
    <property type="match status" value="1"/>
</dbReference>
<evidence type="ECO:0000313" key="5">
    <source>
        <dbReference type="Proteomes" id="UP000548632"/>
    </source>
</evidence>
<feature type="signal peptide" evidence="1">
    <location>
        <begin position="1"/>
        <end position="35"/>
    </location>
</feature>
<dbReference type="Gene3D" id="1.10.8.350">
    <property type="entry name" value="Bacterial muramidase"/>
    <property type="match status" value="1"/>
</dbReference>
<evidence type="ECO:0000313" key="4">
    <source>
        <dbReference type="EMBL" id="MBB1126776.1"/>
    </source>
</evidence>
<dbReference type="InterPro" id="IPR031304">
    <property type="entry name" value="SLT_2"/>
</dbReference>
<dbReference type="PANTHER" id="PTHR30163">
    <property type="entry name" value="MEMBRANE-BOUND LYTIC MUREIN TRANSGLYCOSYLASE B"/>
    <property type="match status" value="1"/>
</dbReference>
<dbReference type="InterPro" id="IPR036366">
    <property type="entry name" value="PGBDSf"/>
</dbReference>
<organism evidence="4 5">
    <name type="scientific">Thiospirillum jenense</name>
    <dbReference type="NCBI Taxonomy" id="1653858"/>
    <lineage>
        <taxon>Bacteria</taxon>
        <taxon>Pseudomonadati</taxon>
        <taxon>Pseudomonadota</taxon>
        <taxon>Gammaproteobacteria</taxon>
        <taxon>Chromatiales</taxon>
        <taxon>Chromatiaceae</taxon>
        <taxon>Thiospirillum</taxon>
    </lineage>
</organism>
<dbReference type="Pfam" id="PF13406">
    <property type="entry name" value="SLT_2"/>
    <property type="match status" value="1"/>
</dbReference>
<dbReference type="RefSeq" id="WP_182584404.1">
    <property type="nucleotide sequence ID" value="NZ_JABVCQ010000025.1"/>
</dbReference>
<dbReference type="InterPro" id="IPR043426">
    <property type="entry name" value="MltB-like"/>
</dbReference>
<dbReference type="InterPro" id="IPR011970">
    <property type="entry name" value="MltB_2"/>
</dbReference>
<dbReference type="AlphaFoldDB" id="A0A839HI39"/>
<proteinExistence type="predicted"/>
<dbReference type="GO" id="GO:0008933">
    <property type="term" value="F:peptidoglycan lytic transglycosylase activity"/>
    <property type="evidence" value="ECO:0007669"/>
    <property type="project" value="TreeGrafter"/>
</dbReference>
<feature type="domain" description="Peptidoglycan binding-like" evidence="2">
    <location>
        <begin position="356"/>
        <end position="410"/>
    </location>
</feature>
<evidence type="ECO:0000256" key="1">
    <source>
        <dbReference type="SAM" id="SignalP"/>
    </source>
</evidence>
<keyword evidence="5" id="KW-1185">Reference proteome</keyword>
<gene>
    <name evidence="4" type="ORF">HUK38_11130</name>
</gene>
<sequence>MLKKLFHRYFNYHHASKCGVISAVLISLTAAPALAAPPCGGEFAQWLDGVRVEAQAAGVSDLTIKHLAGLQPSAQVLERDRAQAVFAQDWQTFATRMVNGFRLKLGRQHLQQWQDSFARAEQSYGVPAAVIAAFWGLETDYGLVQGDFDTLRALATLAHDCRRPELFRPQLLAALQLLERGDVTAADLTGAWAGELGQIQILPSDYLQLGADGDGDGRVNLKTSKADVILTAAHLLQQRGWRAGEPWLEAVQVPDNAADFPWEQAGMDRWVARSQWVAWGVTPSGEQLNATAELPAALLLPMGRKGPAFLAYPNFTVFLEWNRSLVYSTTAAYFATRLAGAPAINMGKAELGLNMAQMKTLQMQLTARGYDVGKIDGVLGSKTRAAVRTEQQRLGLPADAWPTPALLKQLQ</sequence>
<feature type="domain" description="Transglycosylase SLT" evidence="3">
    <location>
        <begin position="43"/>
        <end position="335"/>
    </location>
</feature>
<keyword evidence="1" id="KW-0732">Signal</keyword>
<dbReference type="Gene3D" id="1.10.101.10">
    <property type="entry name" value="PGBD-like superfamily/PGBD"/>
    <property type="match status" value="1"/>
</dbReference>
<dbReference type="GO" id="GO:0009253">
    <property type="term" value="P:peptidoglycan catabolic process"/>
    <property type="evidence" value="ECO:0007669"/>
    <property type="project" value="TreeGrafter"/>
</dbReference>
<dbReference type="NCBIfam" id="TIGR02283">
    <property type="entry name" value="MltB_2"/>
    <property type="match status" value="1"/>
</dbReference>
<protein>
    <submittedName>
        <fullName evidence="4">Lytic murein transglycosylase</fullName>
    </submittedName>
</protein>
<evidence type="ECO:0000259" key="2">
    <source>
        <dbReference type="Pfam" id="PF01471"/>
    </source>
</evidence>
<dbReference type="SUPFAM" id="SSF53955">
    <property type="entry name" value="Lysozyme-like"/>
    <property type="match status" value="1"/>
</dbReference>